<keyword evidence="7" id="KW-1185">Reference proteome</keyword>
<sequence length="378" mass="41795">MKKFSLKPHIVHEKESIEYLRKINIKNSLIITDKFMVKFGITKKVTDILEEEKINYEVFSKVEPNPSSDLVIDGIDLMLKFRPDSIIAIGGGSAIDTAKGIILFYMNMMNESNKKHVKKPYFIAIPTTSGTGSEVTSYSVITDNDTHGKMAFSEDIMLADLAIVDPDFTNSVPPSVTADTGMDVFTHALEALVSNQSSDFTDTLASGVLKIVFSYLLRAYRDGNDTLARQKMHNASCMAGIAFTNSALGINHSMGHAFGARFKVSHGRSVAIFLPYIIEYNSLDNTCAYKYNDVAKSIGLPASSIEQGVSSLIESIKVLNRKLGIPVCIKEMDIDGKEFFDEIENMSQTAMEDVCTIGNPRKPTKDDIIMIFKKAYEG</sequence>
<dbReference type="Proteomes" id="UP001142078">
    <property type="component" value="Unassembled WGS sequence"/>
</dbReference>
<keyword evidence="2" id="KW-0560">Oxidoreductase</keyword>
<evidence type="ECO:0000259" key="4">
    <source>
        <dbReference type="Pfam" id="PF00465"/>
    </source>
</evidence>
<accession>A0A9X2S4W8</accession>
<dbReference type="InterPro" id="IPR056798">
    <property type="entry name" value="ADH_Fe_C"/>
</dbReference>
<dbReference type="InterPro" id="IPR039697">
    <property type="entry name" value="Alcohol_dehydrogenase_Fe"/>
</dbReference>
<name>A0A9X2S4W8_9FIRM</name>
<dbReference type="Gene3D" id="3.40.50.1970">
    <property type="match status" value="1"/>
</dbReference>
<proteinExistence type="inferred from homology"/>
<evidence type="ECO:0000256" key="2">
    <source>
        <dbReference type="ARBA" id="ARBA00023002"/>
    </source>
</evidence>
<organism evidence="6 7">
    <name type="scientific">Anaerosalibacter massiliensis</name>
    <dbReference type="NCBI Taxonomy" id="1347392"/>
    <lineage>
        <taxon>Bacteria</taxon>
        <taxon>Bacillati</taxon>
        <taxon>Bacillota</taxon>
        <taxon>Tissierellia</taxon>
        <taxon>Tissierellales</taxon>
        <taxon>Sporanaerobacteraceae</taxon>
        <taxon>Anaerosalibacter</taxon>
    </lineage>
</organism>
<dbReference type="CDD" id="cd08180">
    <property type="entry name" value="PDD"/>
    <property type="match status" value="1"/>
</dbReference>
<dbReference type="GO" id="GO:0046872">
    <property type="term" value="F:metal ion binding"/>
    <property type="evidence" value="ECO:0007669"/>
    <property type="project" value="InterPro"/>
</dbReference>
<protein>
    <submittedName>
        <fullName evidence="6">Iron-containing alcohol dehydrogenase</fullName>
    </submittedName>
</protein>
<comment type="caution">
    <text evidence="6">The sequence shown here is derived from an EMBL/GenBank/DDBJ whole genome shotgun (WGS) entry which is preliminary data.</text>
</comment>
<feature type="domain" description="Fe-containing alcohol dehydrogenase-like C-terminal" evidence="5">
    <location>
        <begin position="177"/>
        <end position="376"/>
    </location>
</feature>
<dbReference type="PANTHER" id="PTHR11496:SF102">
    <property type="entry name" value="ALCOHOL DEHYDROGENASE 4"/>
    <property type="match status" value="1"/>
</dbReference>
<evidence type="ECO:0000313" key="7">
    <source>
        <dbReference type="Proteomes" id="UP001142078"/>
    </source>
</evidence>
<dbReference type="PROSITE" id="PS00913">
    <property type="entry name" value="ADH_IRON_1"/>
    <property type="match status" value="1"/>
</dbReference>
<dbReference type="AlphaFoldDB" id="A0A9X2S4W8"/>
<dbReference type="FunFam" id="3.40.50.1970:FF:000003">
    <property type="entry name" value="Alcohol dehydrogenase, iron-containing"/>
    <property type="match status" value="1"/>
</dbReference>
<dbReference type="Pfam" id="PF25137">
    <property type="entry name" value="ADH_Fe_C"/>
    <property type="match status" value="1"/>
</dbReference>
<dbReference type="EMBL" id="JANJZL010000004">
    <property type="protein sequence ID" value="MCR2044070.1"/>
    <property type="molecule type" value="Genomic_DNA"/>
</dbReference>
<dbReference type="GO" id="GO:0004022">
    <property type="term" value="F:alcohol dehydrogenase (NAD+) activity"/>
    <property type="evidence" value="ECO:0007669"/>
    <property type="project" value="TreeGrafter"/>
</dbReference>
<evidence type="ECO:0000256" key="1">
    <source>
        <dbReference type="ARBA" id="ARBA00007358"/>
    </source>
</evidence>
<dbReference type="OrthoDB" id="9815791at2"/>
<evidence type="ECO:0000256" key="3">
    <source>
        <dbReference type="ARBA" id="ARBA00023027"/>
    </source>
</evidence>
<dbReference type="Gene3D" id="1.20.1090.10">
    <property type="entry name" value="Dehydroquinate synthase-like - alpha domain"/>
    <property type="match status" value="1"/>
</dbReference>
<evidence type="ECO:0000313" key="6">
    <source>
        <dbReference type="EMBL" id="MCR2044070.1"/>
    </source>
</evidence>
<dbReference type="InterPro" id="IPR018211">
    <property type="entry name" value="ADH_Fe_CS"/>
</dbReference>
<keyword evidence="3" id="KW-0520">NAD</keyword>
<reference evidence="6" key="1">
    <citation type="submission" date="2022-07" db="EMBL/GenBank/DDBJ databases">
        <title>Enhanced cultured diversity of the mouse gut microbiota enables custom-made synthetic communities.</title>
        <authorList>
            <person name="Afrizal A."/>
        </authorList>
    </citation>
    <scope>NUCLEOTIDE SEQUENCE</scope>
    <source>
        <strain evidence="6">DSM 29482</strain>
    </source>
</reference>
<dbReference type="InterPro" id="IPR001670">
    <property type="entry name" value="ADH_Fe/GldA"/>
</dbReference>
<evidence type="ECO:0000259" key="5">
    <source>
        <dbReference type="Pfam" id="PF25137"/>
    </source>
</evidence>
<dbReference type="PANTHER" id="PTHR11496">
    <property type="entry name" value="ALCOHOL DEHYDROGENASE"/>
    <property type="match status" value="1"/>
</dbReference>
<comment type="similarity">
    <text evidence="1">Belongs to the iron-containing alcohol dehydrogenase family.</text>
</comment>
<feature type="domain" description="Alcohol dehydrogenase iron-type/glycerol dehydrogenase GldA" evidence="4">
    <location>
        <begin position="15"/>
        <end position="166"/>
    </location>
</feature>
<dbReference type="Pfam" id="PF00465">
    <property type="entry name" value="Fe-ADH"/>
    <property type="match status" value="1"/>
</dbReference>
<gene>
    <name evidence="6" type="ORF">NSA23_08045</name>
</gene>
<dbReference type="RefSeq" id="WP_042682934.1">
    <property type="nucleotide sequence ID" value="NZ_CABKTM010000049.1"/>
</dbReference>
<dbReference type="FunFam" id="1.20.1090.10:FF:000001">
    <property type="entry name" value="Aldehyde-alcohol dehydrogenase"/>
    <property type="match status" value="1"/>
</dbReference>
<dbReference type="SUPFAM" id="SSF56796">
    <property type="entry name" value="Dehydroquinate synthase-like"/>
    <property type="match status" value="1"/>
</dbReference>